<dbReference type="InterPro" id="IPR045851">
    <property type="entry name" value="AMP-bd_C_sf"/>
</dbReference>
<dbReference type="SUPFAM" id="SSF56801">
    <property type="entry name" value="Acetyl-CoA synthetase-like"/>
    <property type="match status" value="1"/>
</dbReference>
<dbReference type="Proteomes" id="UP000594638">
    <property type="component" value="Unassembled WGS sequence"/>
</dbReference>
<dbReference type="InterPro" id="IPR015943">
    <property type="entry name" value="WD40/YVTN_repeat-like_dom_sf"/>
</dbReference>
<dbReference type="GO" id="GO:0043041">
    <property type="term" value="P:amino acid activation for nonribosomal peptide biosynthetic process"/>
    <property type="evidence" value="ECO:0007669"/>
    <property type="project" value="TreeGrafter"/>
</dbReference>
<dbReference type="CDD" id="cd05930">
    <property type="entry name" value="A_NRPS"/>
    <property type="match status" value="1"/>
</dbReference>
<dbReference type="PROSITE" id="PS00455">
    <property type="entry name" value="AMP_BINDING"/>
    <property type="match status" value="1"/>
</dbReference>
<dbReference type="InterPro" id="IPR018391">
    <property type="entry name" value="PQQ_b-propeller_rpt"/>
</dbReference>
<dbReference type="SUPFAM" id="SSF50998">
    <property type="entry name" value="Quinoprotein alcohol dehydrogenase-like"/>
    <property type="match status" value="1"/>
</dbReference>
<comment type="pathway">
    <text evidence="1">Phytoalexin biosynthesis; 3,4',5-trihydroxystilbene biosynthesis; 3,4',5-trihydroxystilbene from trans-4-coumarate: step 1/2.</text>
</comment>
<dbReference type="InterPro" id="IPR042099">
    <property type="entry name" value="ANL_N_sf"/>
</dbReference>
<dbReference type="InterPro" id="IPR025110">
    <property type="entry name" value="AMP-bd_C"/>
</dbReference>
<feature type="domain" description="AMP-binding enzyme C-terminal" evidence="5">
    <location>
        <begin position="545"/>
        <end position="623"/>
    </location>
</feature>
<evidence type="ECO:0000313" key="7">
    <source>
        <dbReference type="EMBL" id="CAA2982219.1"/>
    </source>
</evidence>
<dbReference type="Gene3D" id="3.30.300.30">
    <property type="match status" value="1"/>
</dbReference>
<dbReference type="Gene3D" id="1.10.1200.10">
    <property type="entry name" value="ACP-like"/>
    <property type="match status" value="1"/>
</dbReference>
<dbReference type="Pfam" id="PF13193">
    <property type="entry name" value="AMP-binding_C"/>
    <property type="match status" value="1"/>
</dbReference>
<dbReference type="PANTHER" id="PTHR44394">
    <property type="entry name" value="BETA-ALANINE-ACTIVATING ENZYME"/>
    <property type="match status" value="1"/>
</dbReference>
<dbReference type="EMBL" id="CACTIH010003689">
    <property type="protein sequence ID" value="CAA2982219.1"/>
    <property type="molecule type" value="Genomic_DNA"/>
</dbReference>
<dbReference type="OrthoDB" id="408177at2759"/>
<dbReference type="PANTHER" id="PTHR44394:SF1">
    <property type="entry name" value="BETA-ALANINE-ACTIVATING ENZYME"/>
    <property type="match status" value="1"/>
</dbReference>
<evidence type="ECO:0000256" key="3">
    <source>
        <dbReference type="SAM" id="MobiDB-lite"/>
    </source>
</evidence>
<feature type="compositionally biased region" description="Basic and acidic residues" evidence="3">
    <location>
        <begin position="723"/>
        <end position="734"/>
    </location>
</feature>
<sequence length="1219" mass="135557">MASGELTEDKLSACCISHQFHKAASEYPEKIAVIHASGFAQIAREFHRNYNTEQLTDGGNNEFISGEKPSSSHPPCYEGDQCFTFSDILSAVENLSFQIRRILDGGDDPYLDKSHPVNISSKRSELVQVSESMKSSSQSLQHSTKFRNTYTPKIIGIFMEPSVEYILAVLSVLRCGEAFMPLDPTWPKSRILSVVSLSKADLIIGCESSIWGNCCHRLDTYQWLIDDGNCRVLSISLTNCIKEQCHSSLLAWPCERENVRSFCYLMYTSGSTGKPKGVCGTEIGLLNRFFWMQEMYPLHGGDLLLFKTPISFIDHLQEFLGALLASCTLVIPPFNQLKEKIFYIVDFLQGYFINRLVAVPSLMRAILPFLQSPYYANVQASLKLIVLSGEVFHLPLWEMLVKSLPQTSILNLYGSTEVTGDCTYFDCKRLPLILESETLGSVPIGLPISNCDVVLFGENGTDQGEIYVGGHCIAAGYFCYPYLMPLELVEVPPDNYVGGPSSAHRVQCYFKTGDFARKLQGGDFVFIGRKDRTIKVNGQRIALEEIENTFREHPDLVDAAVVCREVEGKILLLEAYLVTVKGDSEGETLKSSIRSWICSKLPQTMIPNHIFFTSSLPLSSSGKVDYLSLAGGSTYSNGRSMEKVEVNPPDSFIQVIKKVFSDALMVDKISEDDDFFEMGGNSVSAAYASFKLGIHMKFLYTYPTPQKIEMALLSSNYNVKTDSHLGQDLRKPEGDILPSSESGILGFQGSKPRARSYVSDTESDACNPHKHLKAKSNLYTDSTEPRPRDEDSLNPSPMHLACSFSRCNKVIHGGQCEGNTFCHAVWSNKIPREGGGFMRELWKVDMESCVDASPLIVFKESNIYLFVGSHSHKFTCINAKRVIFCIWFSGIVCWETKLQGRVECSAAILDNFYQIVVGCYQGNVYFLDFSSGSVFWSFQTYGEVKSQPVIDKCRNLVWCGSYDHNLYAIDYKCYSCVYKLPCGGSIFGSPVIDEDQEKLYVASTSGHVTALLIKAKPFDKLWMRDLGAPVFGSLSINCSNGNVICCLVDGTVVALNTCGSIIWKGRTGGPIFAGPCISKSLPFQVLVCSRDGSIYSFEMEKGNLLWEHAVGQPVTSSPYVDESLQLTSDVSQLSDRLICVCGSSGSIRVLLIDSYALGDLHQNKKYRVQEFARLDLEGDIFSSPVMIGGKIFVGCRDNHVYCIELRSKYELNPEVSFCC</sequence>
<dbReference type="GO" id="GO:0009698">
    <property type="term" value="P:phenylpropanoid metabolic process"/>
    <property type="evidence" value="ECO:0007669"/>
    <property type="project" value="UniProtKB-KW"/>
</dbReference>
<dbReference type="InterPro" id="IPR036736">
    <property type="entry name" value="ACP-like_sf"/>
</dbReference>
<dbReference type="InterPro" id="IPR020845">
    <property type="entry name" value="AMP-binding_CS"/>
</dbReference>
<dbReference type="InterPro" id="IPR052091">
    <property type="entry name" value="Beta-ala_Activ/Resist"/>
</dbReference>
<dbReference type="Pfam" id="PF00501">
    <property type="entry name" value="AMP-binding"/>
    <property type="match status" value="1"/>
</dbReference>
<evidence type="ECO:0000259" key="6">
    <source>
        <dbReference type="Pfam" id="PF13570"/>
    </source>
</evidence>
<evidence type="ECO:0000313" key="8">
    <source>
        <dbReference type="Proteomes" id="UP000594638"/>
    </source>
</evidence>
<dbReference type="FunFam" id="2.130.10.10:FF:000883">
    <property type="entry name" value="Putative acyl-activating enzyme 19"/>
    <property type="match status" value="1"/>
</dbReference>
<dbReference type="AlphaFoldDB" id="A0A8S0RSD6"/>
<reference evidence="7 8" key="1">
    <citation type="submission" date="2019-12" db="EMBL/GenBank/DDBJ databases">
        <authorList>
            <person name="Alioto T."/>
            <person name="Alioto T."/>
            <person name="Gomez Garrido J."/>
        </authorList>
    </citation>
    <scope>NUCLEOTIDE SEQUENCE [LARGE SCALE GENOMIC DNA]</scope>
</reference>
<dbReference type="InterPro" id="IPR002372">
    <property type="entry name" value="PQQ_rpt_dom"/>
</dbReference>
<evidence type="ECO:0000259" key="5">
    <source>
        <dbReference type="Pfam" id="PF13193"/>
    </source>
</evidence>
<name>A0A8S0RSD6_OLEEU</name>
<feature type="domain" description="Pyrrolo-quinoline quinone repeat" evidence="6">
    <location>
        <begin position="846"/>
        <end position="1205"/>
    </location>
</feature>
<dbReference type="SMART" id="SM00564">
    <property type="entry name" value="PQQ"/>
    <property type="match status" value="3"/>
</dbReference>
<feature type="domain" description="AMP-dependent synthetase/ligase" evidence="4">
    <location>
        <begin position="154"/>
        <end position="478"/>
    </location>
</feature>
<keyword evidence="8" id="KW-1185">Reference proteome</keyword>
<dbReference type="Gene3D" id="2.130.10.10">
    <property type="entry name" value="YVTN repeat-like/Quinoprotein amine dehydrogenase"/>
    <property type="match status" value="2"/>
</dbReference>
<dbReference type="InterPro" id="IPR011047">
    <property type="entry name" value="Quinoprotein_ADH-like_sf"/>
</dbReference>
<dbReference type="InterPro" id="IPR000873">
    <property type="entry name" value="AMP-dep_synth/lig_dom"/>
</dbReference>
<evidence type="ECO:0000256" key="2">
    <source>
        <dbReference type="ARBA" id="ARBA00023051"/>
    </source>
</evidence>
<feature type="region of interest" description="Disordered" evidence="3">
    <location>
        <begin position="723"/>
        <end position="751"/>
    </location>
</feature>
<comment type="caution">
    <text evidence="7">The sequence shown here is derived from an EMBL/GenBank/DDBJ whole genome shotgun (WGS) entry which is preliminary data.</text>
</comment>
<organism evidence="7 8">
    <name type="scientific">Olea europaea subsp. europaea</name>
    <dbReference type="NCBI Taxonomy" id="158383"/>
    <lineage>
        <taxon>Eukaryota</taxon>
        <taxon>Viridiplantae</taxon>
        <taxon>Streptophyta</taxon>
        <taxon>Embryophyta</taxon>
        <taxon>Tracheophyta</taxon>
        <taxon>Spermatophyta</taxon>
        <taxon>Magnoliopsida</taxon>
        <taxon>eudicotyledons</taxon>
        <taxon>Gunneridae</taxon>
        <taxon>Pentapetalae</taxon>
        <taxon>asterids</taxon>
        <taxon>lamiids</taxon>
        <taxon>Lamiales</taxon>
        <taxon>Oleaceae</taxon>
        <taxon>Oleeae</taxon>
        <taxon>Olea</taxon>
    </lineage>
</organism>
<protein>
    <submittedName>
        <fullName evidence="7">Acyl-activating enzyme 19 isoform X1</fullName>
    </submittedName>
</protein>
<gene>
    <name evidence="7" type="ORF">OLEA9_A097663</name>
</gene>
<dbReference type="Pfam" id="PF13570">
    <property type="entry name" value="Beta-prop_ACSF4"/>
    <property type="match status" value="1"/>
</dbReference>
<evidence type="ECO:0000256" key="1">
    <source>
        <dbReference type="ARBA" id="ARBA00004930"/>
    </source>
</evidence>
<dbReference type="Gramene" id="OE9A097663T4">
    <property type="protein sequence ID" value="OE9A097663C4"/>
    <property type="gene ID" value="OE9A097663"/>
</dbReference>
<evidence type="ECO:0000259" key="4">
    <source>
        <dbReference type="Pfam" id="PF00501"/>
    </source>
</evidence>
<accession>A0A8S0RSD6</accession>
<keyword evidence="2" id="KW-0587">Phenylpropanoid metabolism</keyword>
<dbReference type="Gene3D" id="3.40.50.12780">
    <property type="entry name" value="N-terminal domain of ligase-like"/>
    <property type="match status" value="1"/>
</dbReference>
<dbReference type="SUPFAM" id="SSF47336">
    <property type="entry name" value="ACP-like"/>
    <property type="match status" value="1"/>
</dbReference>
<proteinExistence type="predicted"/>